<dbReference type="Gramene" id="Pp3c23_18990V3.8">
    <property type="protein sequence ID" value="Pp3c23_18990V3.8"/>
    <property type="gene ID" value="Pp3c23_18990"/>
</dbReference>
<dbReference type="AlphaFoldDB" id="A0A2K1IJZ1"/>
<dbReference type="InterPro" id="IPR001764">
    <property type="entry name" value="Glyco_hydro_3_N"/>
</dbReference>
<dbReference type="STRING" id="3218.A0A2K1IJZ1"/>
<dbReference type="SUPFAM" id="SSF52279">
    <property type="entry name" value="Beta-D-glucan exohydrolase, C-terminal domain"/>
    <property type="match status" value="1"/>
</dbReference>
<dbReference type="EnsemblPlants" id="Pp3c23_18990V3.6">
    <property type="protein sequence ID" value="Pp3c23_18990V3.6"/>
    <property type="gene ID" value="Pp3c23_18990"/>
</dbReference>
<dbReference type="Gramene" id="Pp3c23_18990V3.4">
    <property type="protein sequence ID" value="Pp3c23_18990V3.4"/>
    <property type="gene ID" value="Pp3c23_18990"/>
</dbReference>
<keyword evidence="4 8" id="KW-0732">Signal</keyword>
<dbReference type="KEGG" id="ppp:112275891"/>
<dbReference type="InterPro" id="IPR051915">
    <property type="entry name" value="Cellulose_Degrad_GH3"/>
</dbReference>
<dbReference type="OrthoDB" id="47059at2759"/>
<reference evidence="12" key="3">
    <citation type="submission" date="2020-12" db="UniProtKB">
        <authorList>
            <consortium name="EnsemblPlants"/>
        </authorList>
    </citation>
    <scope>IDENTIFICATION</scope>
</reference>
<evidence type="ECO:0000256" key="6">
    <source>
        <dbReference type="ARBA" id="ARBA00023295"/>
    </source>
</evidence>
<gene>
    <name evidence="12" type="primary">LOC112275891</name>
    <name evidence="11" type="ORF">PHYPA_028287</name>
</gene>
<evidence type="ECO:0000256" key="1">
    <source>
        <dbReference type="ARBA" id="ARBA00000448"/>
    </source>
</evidence>
<comment type="similarity">
    <text evidence="2 7">Belongs to the glycosyl hydrolase 3 family.</text>
</comment>
<reference evidence="11 13" key="2">
    <citation type="journal article" date="2018" name="Plant J.">
        <title>The Physcomitrella patens chromosome-scale assembly reveals moss genome structure and evolution.</title>
        <authorList>
            <person name="Lang D."/>
            <person name="Ullrich K.K."/>
            <person name="Murat F."/>
            <person name="Fuchs J."/>
            <person name="Jenkins J."/>
            <person name="Haas F.B."/>
            <person name="Piednoel M."/>
            <person name="Gundlach H."/>
            <person name="Van Bel M."/>
            <person name="Meyberg R."/>
            <person name="Vives C."/>
            <person name="Morata J."/>
            <person name="Symeonidi A."/>
            <person name="Hiss M."/>
            <person name="Muchero W."/>
            <person name="Kamisugi Y."/>
            <person name="Saleh O."/>
            <person name="Blanc G."/>
            <person name="Decker E.L."/>
            <person name="van Gessel N."/>
            <person name="Grimwood J."/>
            <person name="Hayes R.D."/>
            <person name="Graham S.W."/>
            <person name="Gunter L.E."/>
            <person name="McDaniel S.F."/>
            <person name="Hoernstein S.N.W."/>
            <person name="Larsson A."/>
            <person name="Li F.W."/>
            <person name="Perroud P.F."/>
            <person name="Phillips J."/>
            <person name="Ranjan P."/>
            <person name="Rokshar D.S."/>
            <person name="Rothfels C.J."/>
            <person name="Schneider L."/>
            <person name="Shu S."/>
            <person name="Stevenson D.W."/>
            <person name="Thummler F."/>
            <person name="Tillich M."/>
            <person name="Villarreal Aguilar J.C."/>
            <person name="Widiez T."/>
            <person name="Wong G.K."/>
            <person name="Wymore A."/>
            <person name="Zhang Y."/>
            <person name="Zimmer A.D."/>
            <person name="Quatrano R.S."/>
            <person name="Mayer K.F.X."/>
            <person name="Goodstein D."/>
            <person name="Casacuberta J.M."/>
            <person name="Vandepoele K."/>
            <person name="Reski R."/>
            <person name="Cuming A.C."/>
            <person name="Tuskan G.A."/>
            <person name="Maumus F."/>
            <person name="Salse J."/>
            <person name="Schmutz J."/>
            <person name="Rensing S.A."/>
        </authorList>
    </citation>
    <scope>NUCLEOTIDE SEQUENCE [LARGE SCALE GENOMIC DNA]</scope>
    <source>
        <strain evidence="12 13">cv. Gransden 2004</strain>
    </source>
</reference>
<protein>
    <recommendedName>
        <fullName evidence="3">beta-glucosidase</fullName>
        <ecNumber evidence="3">3.2.1.21</ecNumber>
    </recommendedName>
</protein>
<dbReference type="InterPro" id="IPR017853">
    <property type="entry name" value="GH"/>
</dbReference>
<dbReference type="EnsemblPlants" id="Pp3c23_18990V3.5">
    <property type="protein sequence ID" value="Pp3c23_18990V3.5"/>
    <property type="gene ID" value="Pp3c23_18990"/>
</dbReference>
<evidence type="ECO:0000313" key="12">
    <source>
        <dbReference type="EnsemblPlants" id="Pp3c23_18990V3.1"/>
    </source>
</evidence>
<dbReference type="FunFam" id="3.20.20.300:FF:000003">
    <property type="entry name" value="Beta-D-glucan exohydrolase isoenzyme ExoI"/>
    <property type="match status" value="1"/>
</dbReference>
<dbReference type="EnsemblPlants" id="Pp3c23_18990V3.7">
    <property type="protein sequence ID" value="Pp3c23_18990V3.7"/>
    <property type="gene ID" value="Pp3c23_18990"/>
</dbReference>
<dbReference type="Gramene" id="Pp3c23_18990V3.3">
    <property type="protein sequence ID" value="Pp3c23_18990V3.3"/>
    <property type="gene ID" value="Pp3c23_18990"/>
</dbReference>
<dbReference type="InterPro" id="IPR036962">
    <property type="entry name" value="Glyco_hydro_3_N_sf"/>
</dbReference>
<name>A0A2K1IJZ1_PHYPA</name>
<dbReference type="Gramene" id="Pp3c23_18990V3.1">
    <property type="protein sequence ID" value="Pp3c23_18990V3.1"/>
    <property type="gene ID" value="Pp3c23_18990"/>
</dbReference>
<dbReference type="EMBL" id="ABEU02000023">
    <property type="protein sequence ID" value="PNR29593.1"/>
    <property type="molecule type" value="Genomic_DNA"/>
</dbReference>
<organism evidence="11">
    <name type="scientific">Physcomitrium patens</name>
    <name type="common">Spreading-leaved earth moss</name>
    <name type="synonym">Physcomitrella patens</name>
    <dbReference type="NCBI Taxonomy" id="3218"/>
    <lineage>
        <taxon>Eukaryota</taxon>
        <taxon>Viridiplantae</taxon>
        <taxon>Streptophyta</taxon>
        <taxon>Embryophyta</taxon>
        <taxon>Bryophyta</taxon>
        <taxon>Bryophytina</taxon>
        <taxon>Bryopsida</taxon>
        <taxon>Funariidae</taxon>
        <taxon>Funariales</taxon>
        <taxon>Funariaceae</taxon>
        <taxon>Physcomitrium</taxon>
    </lineage>
</organism>
<dbReference type="InterPro" id="IPR002772">
    <property type="entry name" value="Glyco_hydro_3_C"/>
</dbReference>
<accession>A0A2K1IJZ1</accession>
<dbReference type="Gramene" id="Pp3c23_18990V3.2">
    <property type="protein sequence ID" value="Pp3c23_18990V3.2"/>
    <property type="gene ID" value="Pp3c23_18990"/>
</dbReference>
<dbReference type="PROSITE" id="PS00775">
    <property type="entry name" value="GLYCOSYL_HYDROL_F3"/>
    <property type="match status" value="1"/>
</dbReference>
<dbReference type="Pfam" id="PF01915">
    <property type="entry name" value="Glyco_hydro_3_C"/>
    <property type="match status" value="1"/>
</dbReference>
<dbReference type="GeneID" id="112275891"/>
<proteinExistence type="inferred from homology"/>
<keyword evidence="6 7" id="KW-0326">Glycosidase</keyword>
<evidence type="ECO:0000256" key="8">
    <source>
        <dbReference type="SAM" id="SignalP"/>
    </source>
</evidence>
<dbReference type="Gene3D" id="3.20.20.300">
    <property type="entry name" value="Glycoside hydrolase, family 3, N-terminal domain"/>
    <property type="match status" value="1"/>
</dbReference>
<dbReference type="EnsemblPlants" id="Pp3c23_18990V3.9">
    <property type="protein sequence ID" value="Pp3c23_18990V3.9"/>
    <property type="gene ID" value="Pp3c23_18990"/>
</dbReference>
<evidence type="ECO:0000313" key="11">
    <source>
        <dbReference type="EMBL" id="PNR29593.1"/>
    </source>
</evidence>
<dbReference type="FunFam" id="3.40.50.1700:FF:000002">
    <property type="entry name" value="Glycosyl hydrolase family protein"/>
    <property type="match status" value="1"/>
</dbReference>
<dbReference type="FunCoup" id="A0A2K1IJZ1">
    <property type="interactions" value="1039"/>
</dbReference>
<dbReference type="EnsemblPlants" id="Pp3c23_18990V3.8">
    <property type="protein sequence ID" value="Pp3c23_18990V3.8"/>
    <property type="gene ID" value="Pp3c23_18990"/>
</dbReference>
<feature type="chain" id="PRO_5043157950" description="beta-glucosidase" evidence="8">
    <location>
        <begin position="31"/>
        <end position="642"/>
    </location>
</feature>
<dbReference type="Proteomes" id="UP000006727">
    <property type="component" value="Chromosome 23"/>
</dbReference>
<evidence type="ECO:0000259" key="9">
    <source>
        <dbReference type="Pfam" id="PF00933"/>
    </source>
</evidence>
<dbReference type="Pfam" id="PF00933">
    <property type="entry name" value="Glyco_hydro_3"/>
    <property type="match status" value="1"/>
</dbReference>
<dbReference type="PaxDb" id="3218-PP1S49_195V6.1"/>
<keyword evidence="13" id="KW-1185">Reference proteome</keyword>
<comment type="catalytic activity">
    <reaction evidence="1">
        <text>Hydrolysis of terminal, non-reducing beta-D-glucosyl residues with release of beta-D-glucose.</text>
        <dbReference type="EC" id="3.2.1.21"/>
    </reaction>
</comment>
<dbReference type="Gramene" id="Pp3c23_18990V3.7">
    <property type="protein sequence ID" value="Pp3c23_18990V3.7"/>
    <property type="gene ID" value="Pp3c23_18990"/>
</dbReference>
<dbReference type="EnsemblPlants" id="Pp3c23_18990V3.3">
    <property type="protein sequence ID" value="Pp3c23_18990V3.3"/>
    <property type="gene ID" value="Pp3c23_18990"/>
</dbReference>
<dbReference type="EnsemblPlants" id="Pp3c23_18990V3.2">
    <property type="protein sequence ID" value="Pp3c23_18990V3.2"/>
    <property type="gene ID" value="Pp3c23_18990"/>
</dbReference>
<evidence type="ECO:0000259" key="10">
    <source>
        <dbReference type="Pfam" id="PF01915"/>
    </source>
</evidence>
<dbReference type="PRINTS" id="PR00133">
    <property type="entry name" value="GLHYDRLASE3"/>
</dbReference>
<feature type="domain" description="Glycoside hydrolase family 3 N-terminal" evidence="9">
    <location>
        <begin position="58"/>
        <end position="385"/>
    </location>
</feature>
<evidence type="ECO:0000256" key="7">
    <source>
        <dbReference type="RuleBase" id="RU361161"/>
    </source>
</evidence>
<evidence type="ECO:0000256" key="2">
    <source>
        <dbReference type="ARBA" id="ARBA00005336"/>
    </source>
</evidence>
<evidence type="ECO:0000313" key="13">
    <source>
        <dbReference type="Proteomes" id="UP000006727"/>
    </source>
</evidence>
<dbReference type="SUPFAM" id="SSF51445">
    <property type="entry name" value="(Trans)glycosidases"/>
    <property type="match status" value="1"/>
</dbReference>
<dbReference type="RefSeq" id="XP_024362386.1">
    <property type="nucleotide sequence ID" value="XM_024506618.2"/>
</dbReference>
<dbReference type="InterPro" id="IPR036881">
    <property type="entry name" value="Glyco_hydro_3_C_sf"/>
</dbReference>
<dbReference type="PANTHER" id="PTHR30620:SF16">
    <property type="entry name" value="LYSOSOMAL BETA GLUCOSIDASE"/>
    <property type="match status" value="1"/>
</dbReference>
<dbReference type="Gene3D" id="3.40.50.1700">
    <property type="entry name" value="Glycoside hydrolase family 3 C-terminal domain"/>
    <property type="match status" value="1"/>
</dbReference>
<evidence type="ECO:0000256" key="4">
    <source>
        <dbReference type="ARBA" id="ARBA00022729"/>
    </source>
</evidence>
<dbReference type="EnsemblPlants" id="Pp3c23_18990V3.4">
    <property type="protein sequence ID" value="Pp3c23_18990V3.4"/>
    <property type="gene ID" value="Pp3c23_18990"/>
</dbReference>
<dbReference type="PANTHER" id="PTHR30620">
    <property type="entry name" value="PERIPLASMIC BETA-GLUCOSIDASE-RELATED"/>
    <property type="match status" value="1"/>
</dbReference>
<dbReference type="GO" id="GO:0009251">
    <property type="term" value="P:glucan catabolic process"/>
    <property type="evidence" value="ECO:0000318"/>
    <property type="project" value="GO_Central"/>
</dbReference>
<dbReference type="GO" id="GO:0008422">
    <property type="term" value="F:beta-glucosidase activity"/>
    <property type="evidence" value="ECO:0000318"/>
    <property type="project" value="GO_Central"/>
</dbReference>
<feature type="domain" description="Glycoside hydrolase family 3 C-terminal" evidence="10">
    <location>
        <begin position="422"/>
        <end position="629"/>
    </location>
</feature>
<evidence type="ECO:0000256" key="5">
    <source>
        <dbReference type="ARBA" id="ARBA00022801"/>
    </source>
</evidence>
<dbReference type="EnsemblPlants" id="Pp3c23_18990V3.1">
    <property type="protein sequence ID" value="Pp3c23_18990V3.1"/>
    <property type="gene ID" value="Pp3c23_18990"/>
</dbReference>
<feature type="signal peptide" evidence="8">
    <location>
        <begin position="1"/>
        <end position="30"/>
    </location>
</feature>
<keyword evidence="5 7" id="KW-0378">Hydrolase</keyword>
<dbReference type="Gramene" id="Pp3c23_18990V3.6">
    <property type="protein sequence ID" value="Pp3c23_18990V3.6"/>
    <property type="gene ID" value="Pp3c23_18990"/>
</dbReference>
<dbReference type="InterPro" id="IPR019800">
    <property type="entry name" value="Glyco_hydro_3_AS"/>
</dbReference>
<reference evidence="11 13" key="1">
    <citation type="journal article" date="2008" name="Science">
        <title>The Physcomitrella genome reveals evolutionary insights into the conquest of land by plants.</title>
        <authorList>
            <person name="Rensing S."/>
            <person name="Lang D."/>
            <person name="Zimmer A."/>
            <person name="Terry A."/>
            <person name="Salamov A."/>
            <person name="Shapiro H."/>
            <person name="Nishiyama T."/>
            <person name="Perroud P.-F."/>
            <person name="Lindquist E."/>
            <person name="Kamisugi Y."/>
            <person name="Tanahashi T."/>
            <person name="Sakakibara K."/>
            <person name="Fujita T."/>
            <person name="Oishi K."/>
            <person name="Shin-I T."/>
            <person name="Kuroki Y."/>
            <person name="Toyoda A."/>
            <person name="Suzuki Y."/>
            <person name="Hashimoto A."/>
            <person name="Yamaguchi K."/>
            <person name="Sugano A."/>
            <person name="Kohara Y."/>
            <person name="Fujiyama A."/>
            <person name="Anterola A."/>
            <person name="Aoki S."/>
            <person name="Ashton N."/>
            <person name="Barbazuk W.B."/>
            <person name="Barker E."/>
            <person name="Bennetzen J."/>
            <person name="Bezanilla M."/>
            <person name="Blankenship R."/>
            <person name="Cho S.H."/>
            <person name="Dutcher S."/>
            <person name="Estelle M."/>
            <person name="Fawcett J.A."/>
            <person name="Gundlach H."/>
            <person name="Hanada K."/>
            <person name="Heyl A."/>
            <person name="Hicks K.A."/>
            <person name="Hugh J."/>
            <person name="Lohr M."/>
            <person name="Mayer K."/>
            <person name="Melkozernov A."/>
            <person name="Murata T."/>
            <person name="Nelson D."/>
            <person name="Pils B."/>
            <person name="Prigge M."/>
            <person name="Reiss B."/>
            <person name="Renner T."/>
            <person name="Rombauts S."/>
            <person name="Rushton P."/>
            <person name="Sanderfoot A."/>
            <person name="Schween G."/>
            <person name="Shiu S.-H."/>
            <person name="Stueber K."/>
            <person name="Theodoulou F.L."/>
            <person name="Tu H."/>
            <person name="Van de Peer Y."/>
            <person name="Verrier P.J."/>
            <person name="Waters E."/>
            <person name="Wood A."/>
            <person name="Yang L."/>
            <person name="Cove D."/>
            <person name="Cuming A."/>
            <person name="Hasebe M."/>
            <person name="Lucas S."/>
            <person name="Mishler D.B."/>
            <person name="Reski R."/>
            <person name="Grigoriev I."/>
            <person name="Quatrano R.S."/>
            <person name="Boore J.L."/>
        </authorList>
    </citation>
    <scope>NUCLEOTIDE SEQUENCE [LARGE SCALE GENOMIC DNA]</scope>
    <source>
        <strain evidence="12 13">cv. Gransden 2004</strain>
    </source>
</reference>
<dbReference type="Gramene" id="Pp3c23_18990V3.5">
    <property type="protein sequence ID" value="Pp3c23_18990V3.5"/>
    <property type="gene ID" value="Pp3c23_18990"/>
</dbReference>
<dbReference type="Gramene" id="Pp3c23_18990V3.9">
    <property type="protein sequence ID" value="Pp3c23_18990V3.9"/>
    <property type="gene ID" value="Pp3c23_18990"/>
</dbReference>
<evidence type="ECO:0000256" key="3">
    <source>
        <dbReference type="ARBA" id="ARBA00012744"/>
    </source>
</evidence>
<sequence length="642" mass="70944">MMRVMEPRRRLLDTLVVLLLVHMMFPEAAAHKDGKHELYKDPKQTVAVRVKDLLGRMTLDEKLGQMTQIEMTIANTSVVTKYYIGSILSGGGSSPGPKATVKQWTNMTDYFQSGALKTRLSIPEIYGIDAVHGHNTVYGATVFPHNVGLGCTRDPALIEKIGVVTALEVRATGIPYVFAPCIAVCRDPRWGRCYESYSEDPDVVSSMTSIIDGLQGKKPHGWDGPYVQKSTRKVAACAKHFVGDGGTTNGTDEGNTEVSYKELVDIHMKAYPHAIARGVATIMASYNSWNGFKMHANKFLLTDVLKGQLGFKGFIISDWQGIDRISTPWGVNYTYSTELALNAGIDMVMVPYNYTGFITVAKQLIAEKKVPMSRIDDAVSRILRVKFQMGLFEKPFADKSLSKLMGTSSHRKLARQAVRKSLVLLKNGKSSKPLLPLNKYARKILVAGAHANDIGLQCGGWTISWQGMPGNITKGTTILEGIKQTVDSNTKVVYKANPKKGDAKEKGYQYAIIVVGEQPYAEFEGDNLNLTLPAPYPNMIKDTCYHVQCVVVIISGRPLVIEPYVSDIDALVAAWLPGTEGTGIADVLFGKYDFQGKLSRTWFKRVDQLPMNVGDKDYDPLYPFGFGLKMGEIQLARLEFRV</sequence>
<dbReference type="EC" id="3.2.1.21" evidence="3"/>